<dbReference type="KEGG" id="chig:CH63R_07139"/>
<comment type="caution">
    <text evidence="2">The sequence shown here is derived from an EMBL/GenBank/DDBJ whole genome shotgun (WGS) entry which is preliminary data.</text>
</comment>
<organism evidence="2 3">
    <name type="scientific">Colletotrichum higginsianum (strain IMI 349063)</name>
    <name type="common">Crucifer anthracnose fungus</name>
    <dbReference type="NCBI Taxonomy" id="759273"/>
    <lineage>
        <taxon>Eukaryota</taxon>
        <taxon>Fungi</taxon>
        <taxon>Dikarya</taxon>
        <taxon>Ascomycota</taxon>
        <taxon>Pezizomycotina</taxon>
        <taxon>Sordariomycetes</taxon>
        <taxon>Hypocreomycetidae</taxon>
        <taxon>Glomerellales</taxon>
        <taxon>Glomerellaceae</taxon>
        <taxon>Colletotrichum</taxon>
        <taxon>Colletotrichum destructivum species complex</taxon>
    </lineage>
</organism>
<dbReference type="RefSeq" id="XP_018156892.1">
    <property type="nucleotide sequence ID" value="XM_018302114.1"/>
</dbReference>
<dbReference type="VEuPathDB" id="FungiDB:CH63R_07139"/>
<dbReference type="Proteomes" id="UP000092177">
    <property type="component" value="Chromosome 5"/>
</dbReference>
<proteinExistence type="predicted"/>
<evidence type="ECO:0000313" key="3">
    <source>
        <dbReference type="Proteomes" id="UP000092177"/>
    </source>
</evidence>
<dbReference type="EMBL" id="LTAN01000005">
    <property type="protein sequence ID" value="OBR08374.1"/>
    <property type="molecule type" value="Genomic_DNA"/>
</dbReference>
<name>A0A1B7Y8P1_COLHI</name>
<keyword evidence="3" id="KW-1185">Reference proteome</keyword>
<evidence type="ECO:0000313" key="2">
    <source>
        <dbReference type="EMBL" id="OBR08374.1"/>
    </source>
</evidence>
<evidence type="ECO:0000256" key="1">
    <source>
        <dbReference type="SAM" id="Phobius"/>
    </source>
</evidence>
<keyword evidence="1" id="KW-0812">Transmembrane</keyword>
<keyword evidence="1" id="KW-0472">Membrane</keyword>
<reference evidence="3" key="1">
    <citation type="journal article" date="2017" name="BMC Genomics">
        <title>Gapless genome assembly of Colletotrichum higginsianum reveals chromosome structure and association of transposable elements with secondary metabolite gene clusters.</title>
        <authorList>
            <person name="Dallery J.-F."/>
            <person name="Lapalu N."/>
            <person name="Zampounis A."/>
            <person name="Pigne S."/>
            <person name="Luyten I."/>
            <person name="Amselem J."/>
            <person name="Wittenberg A.H.J."/>
            <person name="Zhou S."/>
            <person name="de Queiroz M.V."/>
            <person name="Robin G.P."/>
            <person name="Auger A."/>
            <person name="Hainaut M."/>
            <person name="Henrissat B."/>
            <person name="Kim K.-T."/>
            <person name="Lee Y.-H."/>
            <person name="Lespinet O."/>
            <person name="Schwartz D.C."/>
            <person name="Thon M.R."/>
            <person name="O'Connell R.J."/>
        </authorList>
    </citation>
    <scope>NUCLEOTIDE SEQUENCE [LARGE SCALE GENOMIC DNA]</scope>
    <source>
        <strain evidence="3">IMI 349063</strain>
    </source>
</reference>
<sequence length="235" mass="24430">MGDQEAAPPSPASWIAGFDFWQGFGFDAGSSSTATVTVAAGRLDRIGRLVCLGLWEDAAIAKCQPRLAVACGVVAIVEAGVQYGNGRAFIMMQHLMKLFLTVGMLLLLSILSSALPPVDVLIARTKTARAPIGASPLQVGRQCAGVCCVCGSTGVLAVGASLHLTAKSPAFSAQDSRRSRSPGRNNGQASAFVCAVSAVYAGCGTMAAVTVLLPLNFSLSALWRRRQAFKRPVCN</sequence>
<dbReference type="GeneID" id="28866221"/>
<feature type="transmembrane region" description="Helical" evidence="1">
    <location>
        <begin position="189"/>
        <end position="217"/>
    </location>
</feature>
<protein>
    <submittedName>
        <fullName evidence="2">Uncharacterized protein</fullName>
    </submittedName>
</protein>
<dbReference type="AlphaFoldDB" id="A0A1B7Y8P1"/>
<feature type="transmembrane region" description="Helical" evidence="1">
    <location>
        <begin position="95"/>
        <end position="115"/>
    </location>
</feature>
<gene>
    <name evidence="2" type="ORF">CH63R_07139</name>
</gene>
<keyword evidence="1" id="KW-1133">Transmembrane helix</keyword>
<dbReference type="OrthoDB" id="4837065at2759"/>
<accession>A0A1B7Y8P1</accession>